<evidence type="ECO:0000313" key="2">
    <source>
        <dbReference type="Proteomes" id="UP000266861"/>
    </source>
</evidence>
<reference evidence="1 2" key="1">
    <citation type="submission" date="2018-08" db="EMBL/GenBank/DDBJ databases">
        <title>Genome and evolution of the arbuscular mycorrhizal fungus Diversispora epigaea (formerly Glomus versiforme) and its bacterial endosymbionts.</title>
        <authorList>
            <person name="Sun X."/>
            <person name="Fei Z."/>
            <person name="Harrison M."/>
        </authorList>
    </citation>
    <scope>NUCLEOTIDE SEQUENCE [LARGE SCALE GENOMIC DNA]</scope>
    <source>
        <strain evidence="1 2">IT104</strain>
    </source>
</reference>
<accession>A0A397ITW5</accession>
<dbReference type="OrthoDB" id="10438934at2759"/>
<name>A0A397ITW5_9GLOM</name>
<comment type="caution">
    <text evidence="1">The sequence shown here is derived from an EMBL/GenBank/DDBJ whole genome shotgun (WGS) entry which is preliminary data.</text>
</comment>
<keyword evidence="2" id="KW-1185">Reference proteome</keyword>
<protein>
    <recommendedName>
        <fullName evidence="3">BTB domain-containing protein</fullName>
    </recommendedName>
</protein>
<dbReference type="EMBL" id="PQFF01000154">
    <property type="protein sequence ID" value="RHZ78447.1"/>
    <property type="molecule type" value="Genomic_DNA"/>
</dbReference>
<evidence type="ECO:0008006" key="3">
    <source>
        <dbReference type="Google" id="ProtNLM"/>
    </source>
</evidence>
<sequence length="516" mass="60022">MRKSEKNHAIGKCFSYNPESSSVTFQSLAIEPFKLTNICLIDSIVSTKETNNFTIIEANAISRVEKNNNNIDGTFNFYLTAFYNKNPSIPSFVDKIIEGMIYEISGKVNLTKFSKTNEIKITKISIQNLHIIKEWIKGAEDKKYQINCKFLNIDQSQIIVDILDINYLPGYQQKTPMKSTAQSSTTYNWNNSEENYRKLISKIIDKNNEENLVLGSNNHEDNIKEWIKGAEDKKYQINCKFLNIDQSQIIVDILDINYLPGYQQKTPMKSTAQSSTTYNWNNSEENYRKLISKIIDKNSEENLVLELLNDKKEYNVIIEVDKEINKKSFTAHSVVIHYHSSYFGKESENVPTNKKHVKIIKLKELSVKLESYLIESKDRIYHSISNGDEFRDDLNVEEIKIWDYVIKWRIAHNPTLPADSKEWFYDKFIQDAQLNANYPREVIEWIPHDKFKDVKQIGKGGFVDEKVDNLVNFNDILNEYSSPGFHPGNIVSITQNPKNEENFERELEELTKSMSE</sequence>
<dbReference type="Proteomes" id="UP000266861">
    <property type="component" value="Unassembled WGS sequence"/>
</dbReference>
<gene>
    <name evidence="1" type="ORF">Glove_164g41</name>
</gene>
<evidence type="ECO:0000313" key="1">
    <source>
        <dbReference type="EMBL" id="RHZ78447.1"/>
    </source>
</evidence>
<dbReference type="AlphaFoldDB" id="A0A397ITW5"/>
<proteinExistence type="predicted"/>
<organism evidence="1 2">
    <name type="scientific">Diversispora epigaea</name>
    <dbReference type="NCBI Taxonomy" id="1348612"/>
    <lineage>
        <taxon>Eukaryota</taxon>
        <taxon>Fungi</taxon>
        <taxon>Fungi incertae sedis</taxon>
        <taxon>Mucoromycota</taxon>
        <taxon>Glomeromycotina</taxon>
        <taxon>Glomeromycetes</taxon>
        <taxon>Diversisporales</taxon>
        <taxon>Diversisporaceae</taxon>
        <taxon>Diversispora</taxon>
    </lineage>
</organism>